<proteinExistence type="predicted"/>
<keyword evidence="2" id="KW-1185">Reference proteome</keyword>
<sequence>MPLATMMDEELIEYFLDGLGHNTTEQLFNKIFIRLVVNRFLLCVHDPQTHFNIARVPPQTPIIPWISQEDEIMFFPVMTIWSPLPLTSTQPRPVMFFANMYKPSHRYVLSINHWE</sequence>
<dbReference type="EMBL" id="CAEKKB010000003">
    <property type="protein sequence ID" value="CAB4303812.1"/>
    <property type="molecule type" value="Genomic_DNA"/>
</dbReference>
<dbReference type="Proteomes" id="UP000507245">
    <property type="component" value="Unassembled WGS sequence"/>
</dbReference>
<evidence type="ECO:0000313" key="1">
    <source>
        <dbReference type="EMBL" id="CAB4303812.1"/>
    </source>
</evidence>
<name>A0A6J5WVU3_PRUAR</name>
<protein>
    <submittedName>
        <fullName evidence="1">Uncharacterized protein</fullName>
    </submittedName>
</protein>
<organism evidence="1 2">
    <name type="scientific">Prunus armeniaca</name>
    <name type="common">Apricot</name>
    <name type="synonym">Armeniaca vulgaris</name>
    <dbReference type="NCBI Taxonomy" id="36596"/>
    <lineage>
        <taxon>Eukaryota</taxon>
        <taxon>Viridiplantae</taxon>
        <taxon>Streptophyta</taxon>
        <taxon>Embryophyta</taxon>
        <taxon>Tracheophyta</taxon>
        <taxon>Spermatophyta</taxon>
        <taxon>Magnoliopsida</taxon>
        <taxon>eudicotyledons</taxon>
        <taxon>Gunneridae</taxon>
        <taxon>Pentapetalae</taxon>
        <taxon>rosids</taxon>
        <taxon>fabids</taxon>
        <taxon>Rosales</taxon>
        <taxon>Rosaceae</taxon>
        <taxon>Amygdaloideae</taxon>
        <taxon>Amygdaleae</taxon>
        <taxon>Prunus</taxon>
    </lineage>
</organism>
<accession>A0A6J5WVU3</accession>
<evidence type="ECO:0000313" key="2">
    <source>
        <dbReference type="Proteomes" id="UP000507245"/>
    </source>
</evidence>
<gene>
    <name evidence="1" type="ORF">ORAREDHAP_LOCUS20545</name>
</gene>
<reference evidence="2" key="1">
    <citation type="journal article" date="2020" name="Genome Biol.">
        <title>Gamete binning: chromosome-level and haplotype-resolved genome assembly enabled by high-throughput single-cell sequencing of gamete genomes.</title>
        <authorList>
            <person name="Campoy J.A."/>
            <person name="Sun H."/>
            <person name="Goel M."/>
            <person name="Jiao W.-B."/>
            <person name="Folz-Donahue K."/>
            <person name="Wang N."/>
            <person name="Rubio M."/>
            <person name="Liu C."/>
            <person name="Kukat C."/>
            <person name="Ruiz D."/>
            <person name="Huettel B."/>
            <person name="Schneeberger K."/>
        </authorList>
    </citation>
    <scope>NUCLEOTIDE SEQUENCE [LARGE SCALE GENOMIC DNA]</scope>
    <source>
        <strain evidence="2">cv. Rojo Pasion</strain>
    </source>
</reference>
<dbReference type="AlphaFoldDB" id="A0A6J5WVU3"/>